<sequence>MATNLQDSDFTSIQKRIGYYKKQSTLENTEQVTQQPKQLMAFGSNANNQTIPFKLLGSFLLTARTR</sequence>
<accession>A4C4W5</accession>
<gene>
    <name evidence="1" type="ORF">PTD2_03471</name>
</gene>
<reference evidence="1 2" key="1">
    <citation type="submission" date="2006-02" db="EMBL/GenBank/DDBJ databases">
        <authorList>
            <person name="Moran M.A."/>
            <person name="Kjelleberg S."/>
            <person name="Egan S."/>
            <person name="Saunders N."/>
            <person name="Thomas T."/>
            <person name="Ferriera S."/>
            <person name="Johnson J."/>
            <person name="Kravitz S."/>
            <person name="Halpern A."/>
            <person name="Remington K."/>
            <person name="Beeson K."/>
            <person name="Tran B."/>
            <person name="Rogers Y.-H."/>
            <person name="Friedman R."/>
            <person name="Venter J.C."/>
        </authorList>
    </citation>
    <scope>NUCLEOTIDE SEQUENCE [LARGE SCALE GENOMIC DNA]</scope>
    <source>
        <strain evidence="1 2">D2</strain>
    </source>
</reference>
<comment type="caution">
    <text evidence="1">The sequence shown here is derived from an EMBL/GenBank/DDBJ whole genome shotgun (WGS) entry which is preliminary data.</text>
</comment>
<name>A4C4W5_9GAMM</name>
<keyword evidence="2" id="KW-1185">Reference proteome</keyword>
<dbReference type="Proteomes" id="UP000006201">
    <property type="component" value="Unassembled WGS sequence"/>
</dbReference>
<protein>
    <submittedName>
        <fullName evidence="1">Uncharacterized protein</fullName>
    </submittedName>
</protein>
<proteinExistence type="predicted"/>
<evidence type="ECO:0000313" key="2">
    <source>
        <dbReference type="Proteomes" id="UP000006201"/>
    </source>
</evidence>
<dbReference type="STRING" id="87626.PTD2_03471"/>
<dbReference type="EMBL" id="AAOH01000001">
    <property type="protein sequence ID" value="EAR30597.1"/>
    <property type="molecule type" value="Genomic_DNA"/>
</dbReference>
<organism evidence="1 2">
    <name type="scientific">Pseudoalteromonas tunicata D2</name>
    <dbReference type="NCBI Taxonomy" id="87626"/>
    <lineage>
        <taxon>Bacteria</taxon>
        <taxon>Pseudomonadati</taxon>
        <taxon>Pseudomonadota</taxon>
        <taxon>Gammaproteobacteria</taxon>
        <taxon>Alteromonadales</taxon>
        <taxon>Pseudoalteromonadaceae</taxon>
        <taxon>Pseudoalteromonas</taxon>
    </lineage>
</organism>
<evidence type="ECO:0000313" key="1">
    <source>
        <dbReference type="EMBL" id="EAR30597.1"/>
    </source>
</evidence>
<dbReference type="AlphaFoldDB" id="A4C4W5"/>
<dbReference type="HOGENOM" id="CLU_2828026_0_0_6"/>